<dbReference type="EMBL" id="UYRT01082381">
    <property type="protein sequence ID" value="VDN25915.1"/>
    <property type="molecule type" value="Genomic_DNA"/>
</dbReference>
<dbReference type="Proteomes" id="UP000271098">
    <property type="component" value="Unassembled WGS sequence"/>
</dbReference>
<accession>A0A183E354</accession>
<reference evidence="1 2" key="2">
    <citation type="submission" date="2018-11" db="EMBL/GenBank/DDBJ databases">
        <authorList>
            <consortium name="Pathogen Informatics"/>
        </authorList>
    </citation>
    <scope>NUCLEOTIDE SEQUENCE [LARGE SCALE GENOMIC DNA]</scope>
</reference>
<dbReference type="AlphaFoldDB" id="A0A183E354"/>
<protein>
    <submittedName>
        <fullName evidence="3">Secreted protein</fullName>
    </submittedName>
</protein>
<name>A0A183E354_9BILA</name>
<keyword evidence="2" id="KW-1185">Reference proteome</keyword>
<evidence type="ECO:0000313" key="1">
    <source>
        <dbReference type="EMBL" id="VDN25915.1"/>
    </source>
</evidence>
<reference evidence="3" key="1">
    <citation type="submission" date="2016-06" db="UniProtKB">
        <authorList>
            <consortium name="WormBaseParasite"/>
        </authorList>
    </citation>
    <scope>IDENTIFICATION</scope>
</reference>
<evidence type="ECO:0000313" key="2">
    <source>
        <dbReference type="Proteomes" id="UP000271098"/>
    </source>
</evidence>
<dbReference type="WBParaSite" id="GPUH_0001541601-mRNA-1">
    <property type="protein sequence ID" value="GPUH_0001541601-mRNA-1"/>
    <property type="gene ID" value="GPUH_0001541601"/>
</dbReference>
<evidence type="ECO:0000313" key="3">
    <source>
        <dbReference type="WBParaSite" id="GPUH_0001541601-mRNA-1"/>
    </source>
</evidence>
<organism evidence="3">
    <name type="scientific">Gongylonema pulchrum</name>
    <dbReference type="NCBI Taxonomy" id="637853"/>
    <lineage>
        <taxon>Eukaryota</taxon>
        <taxon>Metazoa</taxon>
        <taxon>Ecdysozoa</taxon>
        <taxon>Nematoda</taxon>
        <taxon>Chromadorea</taxon>
        <taxon>Rhabditida</taxon>
        <taxon>Spirurina</taxon>
        <taxon>Spiruromorpha</taxon>
        <taxon>Spiruroidea</taxon>
        <taxon>Gongylonematidae</taxon>
        <taxon>Gongylonema</taxon>
    </lineage>
</organism>
<proteinExistence type="predicted"/>
<sequence length="102" mass="11544">MICYAFEIFDAFVTNLQLVLYSGDVWWLRCDVISLCDFVNYCGAILNVHYVVAFSAFFCSCCCDCWYVTVQKTPVSRVTKQKNSGWNAPGSPLRPCVFALNS</sequence>
<gene>
    <name evidence="1" type="ORF">GPUH_LOCUS15394</name>
</gene>